<dbReference type="Proteomes" id="UP000642571">
    <property type="component" value="Unassembled WGS sequence"/>
</dbReference>
<dbReference type="RefSeq" id="WP_188655727.1">
    <property type="nucleotide sequence ID" value="NZ_BMIN01000020.1"/>
</dbReference>
<comment type="caution">
    <text evidence="1">The sequence shown here is derived from an EMBL/GenBank/DDBJ whole genome shotgun (WGS) entry which is preliminary data.</text>
</comment>
<evidence type="ECO:0000313" key="1">
    <source>
        <dbReference type="EMBL" id="GGD24812.1"/>
    </source>
</evidence>
<protein>
    <submittedName>
        <fullName evidence="1">Uncharacterized protein</fullName>
    </submittedName>
</protein>
<accession>A0ABQ1QG03</accession>
<name>A0ABQ1QG03_9BACI</name>
<proteinExistence type="predicted"/>
<reference evidence="2" key="1">
    <citation type="journal article" date="2019" name="Int. J. Syst. Evol. Microbiol.">
        <title>The Global Catalogue of Microorganisms (GCM) 10K type strain sequencing project: providing services to taxonomists for standard genome sequencing and annotation.</title>
        <authorList>
            <consortium name="The Broad Institute Genomics Platform"/>
            <consortium name="The Broad Institute Genome Sequencing Center for Infectious Disease"/>
            <person name="Wu L."/>
            <person name="Ma J."/>
        </authorList>
    </citation>
    <scope>NUCLEOTIDE SEQUENCE [LARGE SCALE GENOMIC DNA]</scope>
    <source>
        <strain evidence="2">CGMCC 1.15353</strain>
    </source>
</reference>
<sequence>MILTEMEIRDLIDKRKPEKVTIQPDPMKYKLKSTWIQRCLSSALNALKG</sequence>
<dbReference type="EMBL" id="BMIN01000020">
    <property type="protein sequence ID" value="GGD24812.1"/>
    <property type="molecule type" value="Genomic_DNA"/>
</dbReference>
<keyword evidence="2" id="KW-1185">Reference proteome</keyword>
<organism evidence="1 2">
    <name type="scientific">Pontibacillus salipaludis</name>
    <dbReference type="NCBI Taxonomy" id="1697394"/>
    <lineage>
        <taxon>Bacteria</taxon>
        <taxon>Bacillati</taxon>
        <taxon>Bacillota</taxon>
        <taxon>Bacilli</taxon>
        <taxon>Bacillales</taxon>
        <taxon>Bacillaceae</taxon>
        <taxon>Pontibacillus</taxon>
    </lineage>
</organism>
<evidence type="ECO:0000313" key="2">
    <source>
        <dbReference type="Proteomes" id="UP000642571"/>
    </source>
</evidence>
<gene>
    <name evidence="1" type="ORF">GCM10011389_35670</name>
</gene>